<reference evidence="1" key="1">
    <citation type="submission" date="2020-06" db="EMBL/GenBank/DDBJ databases">
        <authorList>
            <person name="Onetto C."/>
        </authorList>
    </citation>
    <scope>NUCLEOTIDE SEQUENCE</scope>
</reference>
<organism evidence="1 2">
    <name type="scientific">Aureobasidium vineae</name>
    <dbReference type="NCBI Taxonomy" id="2773715"/>
    <lineage>
        <taxon>Eukaryota</taxon>
        <taxon>Fungi</taxon>
        <taxon>Dikarya</taxon>
        <taxon>Ascomycota</taxon>
        <taxon>Pezizomycotina</taxon>
        <taxon>Dothideomycetes</taxon>
        <taxon>Dothideomycetidae</taxon>
        <taxon>Dothideales</taxon>
        <taxon>Saccotheciaceae</taxon>
        <taxon>Aureobasidium</taxon>
    </lineage>
</organism>
<comment type="caution">
    <text evidence="1">The sequence shown here is derived from an EMBL/GenBank/DDBJ whole genome shotgun (WGS) entry which is preliminary data.</text>
</comment>
<gene>
    <name evidence="1" type="ORF">AWRI4619_LOCUS2275</name>
</gene>
<evidence type="ECO:0000313" key="1">
    <source>
        <dbReference type="EMBL" id="CAD0083708.1"/>
    </source>
</evidence>
<dbReference type="Proteomes" id="UP000716446">
    <property type="component" value="Unassembled WGS sequence"/>
</dbReference>
<dbReference type="EMBL" id="CAIJEN010000003">
    <property type="protein sequence ID" value="CAD0083708.1"/>
    <property type="molecule type" value="Genomic_DNA"/>
</dbReference>
<keyword evidence="2" id="KW-1185">Reference proteome</keyword>
<proteinExistence type="predicted"/>
<sequence length="160" mass="18172">MVELGRVLLFRKVWNDRFDSAVIHFMAVMGIDETNARLRDGNDYSYMIAGLVYVSRIVAAEALLPSLDRENQGEADFEAFLEQRKEFLADGSMSVMGEMLSLLAYGKKIAKNFHAQGKLHWTYDGAGVALGSIEFTVYNFKSMARSALDDCEDYMWRDLM</sequence>
<evidence type="ECO:0000313" key="2">
    <source>
        <dbReference type="Proteomes" id="UP000716446"/>
    </source>
</evidence>
<dbReference type="AlphaFoldDB" id="A0A9N8JDY6"/>
<name>A0A9N8JDY6_9PEZI</name>
<protein>
    <submittedName>
        <fullName evidence="1">Uncharacterized protein</fullName>
    </submittedName>
</protein>
<accession>A0A9N8JDY6</accession>